<evidence type="ECO:0000256" key="1">
    <source>
        <dbReference type="SAM" id="MobiDB-lite"/>
    </source>
</evidence>
<feature type="compositionally biased region" description="Low complexity" evidence="1">
    <location>
        <begin position="281"/>
        <end position="294"/>
    </location>
</feature>
<feature type="region of interest" description="Disordered" evidence="1">
    <location>
        <begin position="279"/>
        <end position="496"/>
    </location>
</feature>
<evidence type="ECO:0000259" key="2">
    <source>
        <dbReference type="PROSITE" id="PS50160"/>
    </source>
</evidence>
<feature type="compositionally biased region" description="Basic and acidic residues" evidence="1">
    <location>
        <begin position="355"/>
        <end position="370"/>
    </location>
</feature>
<dbReference type="InterPro" id="IPR012310">
    <property type="entry name" value="DNA_ligase_ATP-dep_cent"/>
</dbReference>
<dbReference type="GO" id="GO:0005524">
    <property type="term" value="F:ATP binding"/>
    <property type="evidence" value="ECO:0007669"/>
    <property type="project" value="InterPro"/>
</dbReference>
<dbReference type="GO" id="GO:0006310">
    <property type="term" value="P:DNA recombination"/>
    <property type="evidence" value="ECO:0007669"/>
    <property type="project" value="InterPro"/>
</dbReference>
<comment type="caution">
    <text evidence="3">The sequence shown here is derived from an EMBL/GenBank/DDBJ whole genome shotgun (WGS) entry which is preliminary data.</text>
</comment>
<organism evidence="3 4">
    <name type="scientific">Diatrype stigma</name>
    <dbReference type="NCBI Taxonomy" id="117547"/>
    <lineage>
        <taxon>Eukaryota</taxon>
        <taxon>Fungi</taxon>
        <taxon>Dikarya</taxon>
        <taxon>Ascomycota</taxon>
        <taxon>Pezizomycotina</taxon>
        <taxon>Sordariomycetes</taxon>
        <taxon>Xylariomycetidae</taxon>
        <taxon>Xylariales</taxon>
        <taxon>Diatrypaceae</taxon>
        <taxon>Diatrype</taxon>
    </lineage>
</organism>
<feature type="domain" description="ATP-dependent DNA ligase family profile" evidence="2">
    <location>
        <begin position="1"/>
        <end position="103"/>
    </location>
</feature>
<dbReference type="GO" id="GO:0006297">
    <property type="term" value="P:nucleotide-excision repair, DNA gap filling"/>
    <property type="evidence" value="ECO:0007669"/>
    <property type="project" value="TreeGrafter"/>
</dbReference>
<accession>A0AAN9VBY8</accession>
<evidence type="ECO:0000313" key="3">
    <source>
        <dbReference type="EMBL" id="KAK7757313.1"/>
    </source>
</evidence>
<dbReference type="PROSITE" id="PS50160">
    <property type="entry name" value="DNA_LIGASE_A3"/>
    <property type="match status" value="1"/>
</dbReference>
<keyword evidence="4" id="KW-1185">Reference proteome</keyword>
<feature type="compositionally biased region" description="Low complexity" evidence="1">
    <location>
        <begin position="474"/>
        <end position="494"/>
    </location>
</feature>
<reference evidence="3 4" key="1">
    <citation type="submission" date="2024-02" db="EMBL/GenBank/DDBJ databases">
        <title>De novo assembly and annotation of 12 fungi associated with fruit tree decline syndrome in Ontario, Canada.</title>
        <authorList>
            <person name="Sulman M."/>
            <person name="Ellouze W."/>
            <person name="Ilyukhin E."/>
        </authorList>
    </citation>
    <scope>NUCLEOTIDE SEQUENCE [LARGE SCALE GENOMIC DNA]</scope>
    <source>
        <strain evidence="3 4">M11/M66-122</strain>
    </source>
</reference>
<dbReference type="GO" id="GO:0006303">
    <property type="term" value="P:double-strand break repair via nonhomologous end joining"/>
    <property type="evidence" value="ECO:0007669"/>
    <property type="project" value="TreeGrafter"/>
</dbReference>
<feature type="compositionally biased region" description="Low complexity" evidence="1">
    <location>
        <begin position="425"/>
        <end position="440"/>
    </location>
</feature>
<protein>
    <recommendedName>
        <fullName evidence="2">ATP-dependent DNA ligase family profile domain-containing protein</fullName>
    </recommendedName>
</protein>
<evidence type="ECO:0000313" key="4">
    <source>
        <dbReference type="Proteomes" id="UP001320420"/>
    </source>
</evidence>
<dbReference type="InterPro" id="IPR012340">
    <property type="entry name" value="NA-bd_OB-fold"/>
</dbReference>
<dbReference type="InterPro" id="IPR029710">
    <property type="entry name" value="LIG4"/>
</dbReference>
<feature type="compositionally biased region" description="Polar residues" evidence="1">
    <location>
        <begin position="447"/>
        <end position="468"/>
    </location>
</feature>
<dbReference type="GO" id="GO:0003910">
    <property type="term" value="F:DNA ligase (ATP) activity"/>
    <property type="evidence" value="ECO:0007669"/>
    <property type="project" value="InterPro"/>
</dbReference>
<feature type="compositionally biased region" description="Polar residues" evidence="1">
    <location>
        <begin position="331"/>
        <end position="347"/>
    </location>
</feature>
<dbReference type="Gene3D" id="2.40.50.140">
    <property type="entry name" value="Nucleic acid-binding proteins"/>
    <property type="match status" value="1"/>
</dbReference>
<proteinExistence type="predicted"/>
<dbReference type="Gene3D" id="3.30.1490.70">
    <property type="match status" value="1"/>
</dbReference>
<dbReference type="PANTHER" id="PTHR45997:SF2">
    <property type="entry name" value="ATP DEPENDENT DNA LIGASE DOMAIN PROTEIN (AFU_ORTHOLOGUE AFUA_5G02430)"/>
    <property type="match status" value="1"/>
</dbReference>
<dbReference type="GO" id="GO:0003677">
    <property type="term" value="F:DNA binding"/>
    <property type="evidence" value="ECO:0007669"/>
    <property type="project" value="InterPro"/>
</dbReference>
<dbReference type="AlphaFoldDB" id="A0AAN9VBY8"/>
<dbReference type="EMBL" id="JAKJXP020000003">
    <property type="protein sequence ID" value="KAK7757313.1"/>
    <property type="molecule type" value="Genomic_DNA"/>
</dbReference>
<sequence>MTQRQSERRRRLKNLITCQQGVAEIVQHQVVACRKRTAASELREIFAKCITNRQEGVVLKPDTPYFDFSTKQRQYACCSIKLKKEYIQGWGDVGDFAVIGASYDAAQAKAYKIPNLKWTQFYVGCLHNRTQAKAKSEMPRFSVVNIVEINETLMKTFLTHCSPETVPFDEQEVFELELHGVAHAKPPAVIFVDPVIFDVRCFSFDKEPNSADWSMRFPMVSKIHFDRSYIDAITYEELQEAAKMATEIPEQEDSQELRNWIRALEKADPRGIAVDAVSQFTTSSESTGASSAAGSREHGLESSEVIEEEPRAIDSTLACPSHARGPPSLPTPASSVLGQEPVSSPSIEATGADDEGSKTKRPCESGERGSSKRHRLRRSIDVESPSTNIAGQDVAHPPAQERQPLGQIDQNISTTERGWKNICNSTASISSTGTSRTSDSGDIERNPAQSRQSNNRNMNELLSDQQPHNIMPPDGEQSGQDASSSSSLDDSPASTCPHAGDKCTFANKSILLSPCIAGYAWVTETLLKEKHGITRYITDPVEWTSKPGGRKRFTAQVRPRPRKICLVEIRREEATEAFLAKIKETNLQRRNGQRELIAVYDWRILEKVTELESRGRGLDSSSYDPWRQFYYGIV</sequence>
<dbReference type="PANTHER" id="PTHR45997">
    <property type="entry name" value="DNA LIGASE 4"/>
    <property type="match status" value="1"/>
</dbReference>
<dbReference type="Gene3D" id="3.30.470.30">
    <property type="entry name" value="DNA ligase/mRNA capping enzyme"/>
    <property type="match status" value="1"/>
</dbReference>
<dbReference type="GO" id="GO:0032807">
    <property type="term" value="C:DNA ligase IV complex"/>
    <property type="evidence" value="ECO:0007669"/>
    <property type="project" value="TreeGrafter"/>
</dbReference>
<gene>
    <name evidence="3" type="ORF">SLS62_000863</name>
</gene>
<dbReference type="Proteomes" id="UP001320420">
    <property type="component" value="Unassembled WGS sequence"/>
</dbReference>
<name>A0AAN9VBY8_9PEZI</name>